<organism evidence="1 2">
    <name type="scientific">Marinobacter zhanjiangensis</name>
    <dbReference type="NCBI Taxonomy" id="578215"/>
    <lineage>
        <taxon>Bacteria</taxon>
        <taxon>Pseudomonadati</taxon>
        <taxon>Pseudomonadota</taxon>
        <taxon>Gammaproteobacteria</taxon>
        <taxon>Pseudomonadales</taxon>
        <taxon>Marinobacteraceae</taxon>
        <taxon>Marinobacter</taxon>
    </lineage>
</organism>
<name>A0ABQ3B2S8_9GAMM</name>
<reference evidence="2" key="1">
    <citation type="journal article" date="2019" name="Int. J. Syst. Evol. Microbiol.">
        <title>The Global Catalogue of Microorganisms (GCM) 10K type strain sequencing project: providing services to taxonomists for standard genome sequencing and annotation.</title>
        <authorList>
            <consortium name="The Broad Institute Genomics Platform"/>
            <consortium name="The Broad Institute Genome Sequencing Center for Infectious Disease"/>
            <person name="Wu L."/>
            <person name="Ma J."/>
        </authorList>
    </citation>
    <scope>NUCLEOTIDE SEQUENCE [LARGE SCALE GENOMIC DNA]</scope>
    <source>
        <strain evidence="2">KCTC 22280</strain>
    </source>
</reference>
<comment type="caution">
    <text evidence="1">The sequence shown here is derived from an EMBL/GenBank/DDBJ whole genome shotgun (WGS) entry which is preliminary data.</text>
</comment>
<evidence type="ECO:0000313" key="2">
    <source>
        <dbReference type="Proteomes" id="UP000601597"/>
    </source>
</evidence>
<protein>
    <recommendedName>
        <fullName evidence="3">NAD synthetase</fullName>
    </recommendedName>
</protein>
<evidence type="ECO:0008006" key="3">
    <source>
        <dbReference type="Google" id="ProtNLM"/>
    </source>
</evidence>
<gene>
    <name evidence="1" type="ORF">GCM10007071_19980</name>
</gene>
<sequence length="311" mass="34043">MSASLPLYAQPFVSPFQNTYFQRRLKARLDNQTDLNKLFKAIDSDFDLHGAGVVYIDSRGTMVTLREFEPICQIKPVKVVLIEPMSTRPTAEVIGDIKAGKRESKLAQELLNAGLSCGAAVLGWAAVIVSTGAIPVTGGTSTAVSVISYSAAAAGTAQCANGVARSWTEHSNPEALDEFDNQEWYQYTQTALDVISVGGAVVSGAVTVRLVMRLRSQQHSLREILYNKLNRQQRKRLTEELIEMNQPGISAKMRKHAQRHGLLPKRYSHTDISRTALVKIKESLSGTLSLTGSATSGVISQIMIGIYREYD</sequence>
<evidence type="ECO:0000313" key="1">
    <source>
        <dbReference type="EMBL" id="GGY72892.1"/>
    </source>
</evidence>
<proteinExistence type="predicted"/>
<dbReference type="RefSeq" id="WP_189575943.1">
    <property type="nucleotide sequence ID" value="NZ_BMXV01000004.1"/>
</dbReference>
<dbReference type="EMBL" id="BMXV01000004">
    <property type="protein sequence ID" value="GGY72892.1"/>
    <property type="molecule type" value="Genomic_DNA"/>
</dbReference>
<keyword evidence="2" id="KW-1185">Reference proteome</keyword>
<accession>A0ABQ3B2S8</accession>
<dbReference type="Proteomes" id="UP000601597">
    <property type="component" value="Unassembled WGS sequence"/>
</dbReference>